<feature type="domain" description="bAvd-like" evidence="1">
    <location>
        <begin position="2"/>
        <end position="104"/>
    </location>
</feature>
<dbReference type="CDD" id="cd16376">
    <property type="entry name" value="Avd_like"/>
    <property type="match status" value="1"/>
</dbReference>
<reference evidence="2 3" key="1">
    <citation type="submission" date="2017-09" db="EMBL/GenBank/DDBJ databases">
        <title>Depth-based differentiation of microbial function through sediment-hosted aquifers and enrichment of novel symbionts in the deep terrestrial subsurface.</title>
        <authorList>
            <person name="Probst A.J."/>
            <person name="Ladd B."/>
            <person name="Jarett J.K."/>
            <person name="Geller-Mcgrath D.E."/>
            <person name="Sieber C.M."/>
            <person name="Emerson J.B."/>
            <person name="Anantharaman K."/>
            <person name="Thomas B.C."/>
            <person name="Malmstrom R."/>
            <person name="Stieglmeier M."/>
            <person name="Klingl A."/>
            <person name="Woyke T."/>
            <person name="Ryan C.M."/>
            <person name="Banfield J.F."/>
        </authorList>
    </citation>
    <scope>NUCLEOTIDE SEQUENCE [LARGE SCALE GENOMIC DNA]</scope>
    <source>
        <strain evidence="2">CG11_big_fil_rev_8_21_14_0_20_46_11</strain>
    </source>
</reference>
<dbReference type="EMBL" id="PCVG01000014">
    <property type="protein sequence ID" value="PIQ69070.1"/>
    <property type="molecule type" value="Genomic_DNA"/>
</dbReference>
<evidence type="ECO:0000313" key="3">
    <source>
        <dbReference type="Proteomes" id="UP000229342"/>
    </source>
</evidence>
<sequence length="112" mass="12698">MHKLYELYSKLYTAVKALPKKDRYTLGVRMEQTALEILELALLARTKIGPSQLLILNKIDIKLKMLKLFIRLSAELKSLAGGTYAELEGRVLEIGRMLGGWLKTAKGRDLRP</sequence>
<protein>
    <recommendedName>
        <fullName evidence="1">bAvd-like domain-containing protein</fullName>
    </recommendedName>
</protein>
<dbReference type="InterPro" id="IPR055360">
    <property type="entry name" value="bAvd"/>
</dbReference>
<comment type="caution">
    <text evidence="2">The sequence shown here is derived from an EMBL/GenBank/DDBJ whole genome shotgun (WGS) entry which is preliminary data.</text>
</comment>
<dbReference type="AlphaFoldDB" id="A0A2H0KCS7"/>
<proteinExistence type="predicted"/>
<dbReference type="Proteomes" id="UP000229342">
    <property type="component" value="Unassembled WGS sequence"/>
</dbReference>
<gene>
    <name evidence="2" type="ORF">COV91_01095</name>
</gene>
<evidence type="ECO:0000313" key="2">
    <source>
        <dbReference type="EMBL" id="PIQ69070.1"/>
    </source>
</evidence>
<dbReference type="Pfam" id="PF22296">
    <property type="entry name" value="bAvd"/>
    <property type="match status" value="1"/>
</dbReference>
<dbReference type="InterPro" id="IPR036583">
    <property type="entry name" value="23S_rRNA_IVS_sf"/>
</dbReference>
<accession>A0A2H0KCS7</accession>
<organism evidence="2 3">
    <name type="scientific">Candidatus Taylorbacteria bacterium CG11_big_fil_rev_8_21_14_0_20_46_11</name>
    <dbReference type="NCBI Taxonomy" id="1975025"/>
    <lineage>
        <taxon>Bacteria</taxon>
        <taxon>Candidatus Tayloriibacteriota</taxon>
    </lineage>
</organism>
<dbReference type="Gene3D" id="1.20.1440.60">
    <property type="entry name" value="23S rRNA-intervening sequence"/>
    <property type="match status" value="1"/>
</dbReference>
<name>A0A2H0KCS7_9BACT</name>
<evidence type="ECO:0000259" key="1">
    <source>
        <dbReference type="Pfam" id="PF22296"/>
    </source>
</evidence>